<organism evidence="2 3">
    <name type="scientific">Sphingorhabdus wooponensis</name>
    <dbReference type="NCBI Taxonomy" id="940136"/>
    <lineage>
        <taxon>Bacteria</taxon>
        <taxon>Pseudomonadati</taxon>
        <taxon>Pseudomonadota</taxon>
        <taxon>Alphaproteobacteria</taxon>
        <taxon>Sphingomonadales</taxon>
        <taxon>Sphingomonadaceae</taxon>
        <taxon>Sphingorhabdus</taxon>
    </lineage>
</organism>
<protein>
    <submittedName>
        <fullName evidence="2">Uncharacterized protein</fullName>
    </submittedName>
</protein>
<evidence type="ECO:0000313" key="2">
    <source>
        <dbReference type="EMBL" id="RRQ52234.1"/>
    </source>
</evidence>
<feature type="transmembrane region" description="Helical" evidence="1">
    <location>
        <begin position="357"/>
        <end position="375"/>
    </location>
</feature>
<comment type="caution">
    <text evidence="2">The sequence shown here is derived from an EMBL/GenBank/DDBJ whole genome shotgun (WGS) entry which is preliminary data.</text>
</comment>
<dbReference type="OrthoDB" id="8477220at2"/>
<feature type="transmembrane region" description="Helical" evidence="1">
    <location>
        <begin position="304"/>
        <end position="323"/>
    </location>
</feature>
<evidence type="ECO:0000313" key="3">
    <source>
        <dbReference type="Proteomes" id="UP000268553"/>
    </source>
</evidence>
<keyword evidence="1" id="KW-1133">Transmembrane helix</keyword>
<evidence type="ECO:0000256" key="1">
    <source>
        <dbReference type="SAM" id="Phobius"/>
    </source>
</evidence>
<dbReference type="EMBL" id="RWJI01000001">
    <property type="protein sequence ID" value="RRQ52234.1"/>
    <property type="molecule type" value="Genomic_DNA"/>
</dbReference>
<keyword evidence="3" id="KW-1185">Reference proteome</keyword>
<feature type="transmembrane region" description="Helical" evidence="1">
    <location>
        <begin position="329"/>
        <end position="345"/>
    </location>
</feature>
<dbReference type="AlphaFoldDB" id="A0A426RTD1"/>
<keyword evidence="1" id="KW-0472">Membrane</keyword>
<accession>A0A426RTD1</accession>
<dbReference type="Proteomes" id="UP000268553">
    <property type="component" value="Unassembled WGS sequence"/>
</dbReference>
<name>A0A426RTD1_9SPHN</name>
<keyword evidence="1" id="KW-0812">Transmembrane</keyword>
<proteinExistence type="predicted"/>
<reference evidence="2 3" key="1">
    <citation type="submission" date="2018-12" db="EMBL/GenBank/DDBJ databases">
        <authorList>
            <person name="Kim S.-J."/>
            <person name="Jung G.-Y."/>
        </authorList>
    </citation>
    <scope>NUCLEOTIDE SEQUENCE [LARGE SCALE GENOMIC DNA]</scope>
    <source>
        <strain evidence="2 3">03SU3-P</strain>
    </source>
</reference>
<gene>
    <name evidence="2" type="ORF">D7D48_05040</name>
</gene>
<dbReference type="RefSeq" id="WP_125230251.1">
    <property type="nucleotide sequence ID" value="NZ_RWJI01000001.1"/>
</dbReference>
<sequence>MLSVRNPNFPTTALLCVAGDDGSGQDAPNGVGRPDLAGQSLIEYQISTLARAGIHSFLIEVENIDGSLIALADRCRARKLTVDFVRTGVDILRHMNSDDRIWVQSGQLYVQLGLIETLLKSSDNFIATIDGRDENRAFERIDINTRWAGISVVGYDALAMLRDLPEDWSIISSLLRQALLAKVPFRPLSQQHVHNGTLTVLTGAQDFSELNRQILRRRVASRAGYVEAKLFGPILARIVPFIWQSPKAVTATKFASTAIALVAVALGVENLATAASIAVFLSIAANALRLAVTDDADGSDHIQSLSIITWALIILAMFGSAYVATSYDYNGLFAAFAVASLAYLTQKMELPNEARQLLHSPAAFALLAIIGTATIGITLALQWIMTLQLCVLIIASVKRGDKTPH</sequence>